<comment type="cofactor">
    <cofactor evidence="17">
        <name>[2Fe-2S] cluster</name>
        <dbReference type="ChEBI" id="CHEBI:190135"/>
    </cofactor>
    <text evidence="17">Binds 2 [2Fe-2S] clusters.</text>
</comment>
<feature type="binding site" evidence="17">
    <location>
        <position position="879"/>
    </location>
    <ligand>
        <name>Mo-molybdopterin</name>
        <dbReference type="ChEBI" id="CHEBI:71302"/>
    </ligand>
    <ligandPart>
        <name>Mo</name>
        <dbReference type="ChEBI" id="CHEBI:28685"/>
    </ligandPart>
</feature>
<dbReference type="GO" id="GO:0016491">
    <property type="term" value="F:oxidoreductase activity"/>
    <property type="evidence" value="ECO:0000318"/>
    <property type="project" value="GO_Central"/>
</dbReference>
<dbReference type="OrthoDB" id="8300278at2759"/>
<gene>
    <name evidence="21" type="primary">LOC104604187</name>
</gene>
<dbReference type="RefSeq" id="XP_010266755.1">
    <property type="nucleotide sequence ID" value="XM_010268453.2"/>
</dbReference>
<feature type="domain" description="FAD-binding PCMH-type" evidence="19">
    <location>
        <begin position="233"/>
        <end position="418"/>
    </location>
</feature>
<feature type="binding site" evidence="17">
    <location>
        <position position="1023"/>
    </location>
    <ligand>
        <name>Mo-molybdopterin</name>
        <dbReference type="ChEBI" id="CHEBI:71302"/>
    </ligand>
    <ligandPart>
        <name>Mo</name>
        <dbReference type="ChEBI" id="CHEBI:28685"/>
    </ligandPart>
</feature>
<dbReference type="SMART" id="SM01092">
    <property type="entry name" value="CO_deh_flav_C"/>
    <property type="match status" value="1"/>
</dbReference>
<keyword evidence="5 17" id="KW-0001">2Fe-2S</keyword>
<dbReference type="FunFam" id="1.10.150.120:FF:000006">
    <property type="entry name" value="Aldehyde oxidase"/>
    <property type="match status" value="1"/>
</dbReference>
<dbReference type="InParanoid" id="A0A1U8AUZ4"/>
<evidence type="ECO:0000256" key="12">
    <source>
        <dbReference type="ARBA" id="ARBA00023027"/>
    </source>
</evidence>
<evidence type="ECO:0000256" key="17">
    <source>
        <dbReference type="PIRSR" id="PIRSR000127-3"/>
    </source>
</evidence>
<evidence type="ECO:0000256" key="13">
    <source>
        <dbReference type="ARBA" id="ARBA00023070"/>
    </source>
</evidence>
<dbReference type="PANTHER" id="PTHR11908:SF132">
    <property type="entry name" value="ALDEHYDE OXIDASE 1-RELATED"/>
    <property type="match status" value="1"/>
</dbReference>
<keyword evidence="11 17" id="KW-0411">Iron-sulfur</keyword>
<dbReference type="GO" id="GO:0005506">
    <property type="term" value="F:iron ion binding"/>
    <property type="evidence" value="ECO:0007669"/>
    <property type="project" value="InterPro"/>
</dbReference>
<feature type="binding site" evidence="16">
    <location>
        <position position="368"/>
    </location>
    <ligand>
        <name>FAD</name>
        <dbReference type="ChEBI" id="CHEBI:57692"/>
    </ligand>
</feature>
<evidence type="ECO:0000256" key="3">
    <source>
        <dbReference type="ARBA" id="ARBA00022505"/>
    </source>
</evidence>
<evidence type="ECO:0000256" key="5">
    <source>
        <dbReference type="ARBA" id="ARBA00022714"/>
    </source>
</evidence>
<feature type="binding site" evidence="17">
    <location>
        <position position="910"/>
    </location>
    <ligand>
        <name>Mo-molybdopterin</name>
        <dbReference type="ChEBI" id="CHEBI:71302"/>
    </ligand>
    <ligandPart>
        <name>Mo</name>
        <dbReference type="ChEBI" id="CHEBI:28685"/>
    </ligandPart>
</feature>
<dbReference type="Gene3D" id="3.30.390.50">
    <property type="entry name" value="CO dehydrogenase flavoprotein, C-terminal domain"/>
    <property type="match status" value="1"/>
</dbReference>
<dbReference type="Gene3D" id="3.30.43.10">
    <property type="entry name" value="Uridine Diphospho-n-acetylenolpyruvylglucosamine Reductase, domain 2"/>
    <property type="match status" value="1"/>
</dbReference>
<dbReference type="InterPro" id="IPR036884">
    <property type="entry name" value="2Fe-2S-bd_dom_sf"/>
</dbReference>
<keyword evidence="20" id="KW-1185">Reference proteome</keyword>
<dbReference type="InterPro" id="IPR001041">
    <property type="entry name" value="2Fe-2S_ferredoxin-type"/>
</dbReference>
<dbReference type="PANTHER" id="PTHR11908">
    <property type="entry name" value="XANTHINE DEHYDROGENASE"/>
    <property type="match status" value="1"/>
</dbReference>
<dbReference type="InterPro" id="IPR036010">
    <property type="entry name" value="2Fe-2S_ferredoxin-like_sf"/>
</dbReference>
<evidence type="ECO:0000256" key="16">
    <source>
        <dbReference type="PIRSR" id="PIRSR000127-2"/>
    </source>
</evidence>
<comment type="similarity">
    <text evidence="2">Belongs to the xanthine dehydrogenase family.</text>
</comment>
<dbReference type="Proteomes" id="UP000189703">
    <property type="component" value="Unplaced"/>
</dbReference>
<keyword evidence="7 16" id="KW-0274">FAD</keyword>
<feature type="binding site" evidence="17">
    <location>
        <position position="164"/>
    </location>
    <ligand>
        <name>[2Fe-2S] cluster</name>
        <dbReference type="ChEBI" id="CHEBI:190135"/>
        <label>2</label>
    </ligand>
</feature>
<organism evidence="20 21">
    <name type="scientific">Nelumbo nucifera</name>
    <name type="common">Sacred lotus</name>
    <dbReference type="NCBI Taxonomy" id="4432"/>
    <lineage>
        <taxon>Eukaryota</taxon>
        <taxon>Viridiplantae</taxon>
        <taxon>Streptophyta</taxon>
        <taxon>Embryophyta</taxon>
        <taxon>Tracheophyta</taxon>
        <taxon>Spermatophyta</taxon>
        <taxon>Magnoliopsida</taxon>
        <taxon>Proteales</taxon>
        <taxon>Nelumbonaceae</taxon>
        <taxon>Nelumbo</taxon>
    </lineage>
</organism>
<evidence type="ECO:0000256" key="11">
    <source>
        <dbReference type="ARBA" id="ARBA00023014"/>
    </source>
</evidence>
<dbReference type="InterPro" id="IPR046867">
    <property type="entry name" value="AldOxase/xan_DH_MoCoBD2"/>
</dbReference>
<feature type="binding site" evidence="16">
    <location>
        <position position="436"/>
    </location>
    <ligand>
        <name>FAD</name>
        <dbReference type="ChEBI" id="CHEBI:57692"/>
    </ligand>
</feature>
<dbReference type="FunFam" id="3.10.20.30:FF:000012">
    <property type="entry name" value="Xanthine dehydrogenase/oxidase"/>
    <property type="match status" value="1"/>
</dbReference>
<dbReference type="GeneID" id="104604187"/>
<dbReference type="Pfam" id="PF03450">
    <property type="entry name" value="CO_deh_flav_C"/>
    <property type="match status" value="1"/>
</dbReference>
<dbReference type="SUPFAM" id="SSF55447">
    <property type="entry name" value="CO dehydrogenase flavoprotein C-terminal domain-like"/>
    <property type="match status" value="1"/>
</dbReference>
<evidence type="ECO:0000256" key="15">
    <source>
        <dbReference type="PIRSR" id="PIRSR000127-1"/>
    </source>
</evidence>
<dbReference type="eggNOG" id="KOG0430">
    <property type="taxonomic scope" value="Eukaryota"/>
</dbReference>
<dbReference type="Gene3D" id="3.30.465.10">
    <property type="match status" value="1"/>
</dbReference>
<keyword evidence="6 17" id="KW-0479">Metal-binding</keyword>
<dbReference type="PIRSF" id="PIRSF000127">
    <property type="entry name" value="Xanthine_DH"/>
    <property type="match status" value="1"/>
</dbReference>
<dbReference type="Pfam" id="PF01799">
    <property type="entry name" value="Fer2_2"/>
    <property type="match status" value="1"/>
</dbReference>
<dbReference type="InterPro" id="IPR002346">
    <property type="entry name" value="Mopterin_DH_FAD-bd"/>
</dbReference>
<keyword evidence="8" id="KW-0937">Abscisic acid biosynthesis</keyword>
<reference evidence="21" key="1">
    <citation type="submission" date="2025-08" db="UniProtKB">
        <authorList>
            <consortium name="RefSeq"/>
        </authorList>
    </citation>
    <scope>IDENTIFICATION</scope>
</reference>
<feature type="binding site" evidence="17">
    <location>
        <position position="1197"/>
    </location>
    <ligand>
        <name>Mo-molybdopterin</name>
        <dbReference type="ChEBI" id="CHEBI:71302"/>
    </ligand>
    <ligandPart>
        <name>Mo</name>
        <dbReference type="ChEBI" id="CHEBI:28685"/>
    </ligandPart>
</feature>
<keyword evidence="13" id="KW-0073">Auxin biosynthesis</keyword>
<dbReference type="SUPFAM" id="SSF54665">
    <property type="entry name" value="CO dehydrogenase molybdoprotein N-domain-like"/>
    <property type="match status" value="1"/>
</dbReference>
<dbReference type="InterPro" id="IPR043502">
    <property type="entry name" value="DNA/RNA_pol_sf"/>
</dbReference>
<comment type="cofactor">
    <cofactor evidence="17">
        <name>Mo-molybdopterin</name>
        <dbReference type="ChEBI" id="CHEBI:71302"/>
    </cofactor>
    <text evidence="17">Binds 1 Mo-molybdopterin (Mo-MPT) cofactor per subunit.</text>
</comment>
<keyword evidence="3 17" id="KW-0500">Molybdenum</keyword>
<comment type="cofactor">
    <cofactor evidence="14">
        <name>[2Fe-2S] cluster</name>
        <dbReference type="ChEBI" id="CHEBI:190135"/>
    </cofactor>
</comment>
<dbReference type="Gene3D" id="3.30.365.10">
    <property type="entry name" value="Aldehyde oxidase/xanthine dehydrogenase, molybdopterin binding domain"/>
    <property type="match status" value="4"/>
</dbReference>
<name>A0A1U8AUZ4_NELNU</name>
<dbReference type="GO" id="GO:0009688">
    <property type="term" value="P:abscisic acid biosynthetic process"/>
    <property type="evidence" value="ECO:0007669"/>
    <property type="project" value="UniProtKB-KW"/>
</dbReference>
<dbReference type="SMART" id="SM01008">
    <property type="entry name" value="Ald_Xan_dh_C"/>
    <property type="match status" value="1"/>
</dbReference>
<evidence type="ECO:0000256" key="10">
    <source>
        <dbReference type="ARBA" id="ARBA00023004"/>
    </source>
</evidence>
<feature type="binding site" evidence="17">
    <location>
        <position position="166"/>
    </location>
    <ligand>
        <name>[2Fe-2S] cluster</name>
        <dbReference type="ChEBI" id="CHEBI:190135"/>
        <label>2</label>
    </ligand>
</feature>
<dbReference type="STRING" id="4432.A0A1U8AUZ4"/>
<protein>
    <submittedName>
        <fullName evidence="21">Indole-3-acetaldehyde oxidase-like</fullName>
    </submittedName>
</protein>
<dbReference type="KEGG" id="nnu:104604187"/>
<dbReference type="InterPro" id="IPR000674">
    <property type="entry name" value="Ald_Oxase/Xan_DH_a/b"/>
</dbReference>
<dbReference type="Gene3D" id="1.10.150.120">
    <property type="entry name" value="[2Fe-2S]-binding domain"/>
    <property type="match status" value="1"/>
</dbReference>
<dbReference type="InterPro" id="IPR006058">
    <property type="entry name" value="2Fe2S_fd_BS"/>
</dbReference>
<dbReference type="InterPro" id="IPR036318">
    <property type="entry name" value="FAD-bd_PCMH-like_sf"/>
</dbReference>
<feature type="binding site" evidence="17">
    <location>
        <position position="55"/>
    </location>
    <ligand>
        <name>[2Fe-2S] cluster</name>
        <dbReference type="ChEBI" id="CHEBI:190135"/>
        <label>1</label>
    </ligand>
</feature>
<dbReference type="InterPro" id="IPR036683">
    <property type="entry name" value="CO_DH_flav_C_dom_sf"/>
</dbReference>
<dbReference type="Pfam" id="PF00111">
    <property type="entry name" value="Fer2"/>
    <property type="match status" value="1"/>
</dbReference>
<dbReference type="PROSITE" id="PS51387">
    <property type="entry name" value="FAD_PCMH"/>
    <property type="match status" value="1"/>
</dbReference>
<dbReference type="InterPro" id="IPR008274">
    <property type="entry name" value="AldOxase/xan_DH_MoCoBD1"/>
</dbReference>
<dbReference type="InterPro" id="IPR036856">
    <property type="entry name" value="Ald_Oxase/Xan_DH_a/b_sf"/>
</dbReference>
<accession>A0A1U8AUZ4</accession>
<evidence type="ECO:0000313" key="20">
    <source>
        <dbReference type="Proteomes" id="UP000189703"/>
    </source>
</evidence>
<dbReference type="InterPro" id="IPR016167">
    <property type="entry name" value="FAD-bd_PCMH_sub1"/>
</dbReference>
<dbReference type="SUPFAM" id="SSF47741">
    <property type="entry name" value="CO dehydrogenase ISP C-domain like"/>
    <property type="match status" value="1"/>
</dbReference>
<feature type="domain" description="2Fe-2S ferredoxin-type" evidence="18">
    <location>
        <begin position="8"/>
        <end position="95"/>
    </location>
</feature>
<proteinExistence type="inferred from homology"/>
<dbReference type="InterPro" id="IPR016166">
    <property type="entry name" value="FAD-bd_PCMH"/>
</dbReference>
<evidence type="ECO:0000259" key="19">
    <source>
        <dbReference type="PROSITE" id="PS51387"/>
    </source>
</evidence>
<dbReference type="PROSITE" id="PS00197">
    <property type="entry name" value="2FE2S_FER_1"/>
    <property type="match status" value="1"/>
</dbReference>
<dbReference type="InterPro" id="IPR013103">
    <property type="entry name" value="RVT_2"/>
</dbReference>
<feature type="binding site" evidence="16">
    <location>
        <begin position="264"/>
        <end position="271"/>
    </location>
    <ligand>
        <name>FAD</name>
        <dbReference type="ChEBI" id="CHEBI:57692"/>
    </ligand>
</feature>
<evidence type="ECO:0000256" key="7">
    <source>
        <dbReference type="ARBA" id="ARBA00022827"/>
    </source>
</evidence>
<dbReference type="InterPro" id="IPR005107">
    <property type="entry name" value="CO_DH_flav_C"/>
</dbReference>
<evidence type="ECO:0000256" key="2">
    <source>
        <dbReference type="ARBA" id="ARBA00006849"/>
    </source>
</evidence>
<evidence type="ECO:0000256" key="6">
    <source>
        <dbReference type="ARBA" id="ARBA00022723"/>
    </source>
</evidence>
<feature type="binding site" evidence="17">
    <location>
        <position position="117"/>
    </location>
    <ligand>
        <name>[2Fe-2S] cluster</name>
        <dbReference type="ChEBI" id="CHEBI:190135"/>
        <label>2</label>
    </ligand>
</feature>
<evidence type="ECO:0000256" key="4">
    <source>
        <dbReference type="ARBA" id="ARBA00022630"/>
    </source>
</evidence>
<keyword evidence="9" id="KW-0560">Oxidoreductase</keyword>
<sequence>MDRAQKKKKLVFAINGERFELFGVDPSTTLLEFLRSRTRYRGAKLGCGEGGCGACVVLLSKYDPVLEKVEDFTVSSCLTLLCSLHGCSITTTEGLGNRKDGFHPIHQRFAGFHASQCGFCTPGMCMSLFSALLNSEKTPGPDPPSGFSKLTVSEIEKSISGNLCRCTGYRPIADVCKSFASDVDLEDLGLNCFWRKGENKEEMLSRLPFYSHSNEICTFPEFLKKEIKSKSLSDFNDYYWYSPASIEELQSLLETEEDGNRIKLVVGNTGVGYYKEQEQYKRYIDLRHIPELSLIRRDKTGIEIGAAVTISKAIQALKEESEGGFHSNGEMIKKIADHMEKVASKNLRNTASLGGNLIMAQRNHFPSDIATILLAVDSSIVIQTGPERTELTLGEFLERPPCDFKTIIISVRIPSWESVRRFLFETKTKLHFESYRAAQRPLGNALPYLNAAFLAEVSSCKTSVVVESIRLAFGAYGTKYAIRARKVEGLLAGKSLGLNLLFEAIELLKATVVPEEGTSCPAYRISLAVGFLFDFLYPMLEAGSTNLYGGLNGVYMDTLLKKNSKHESNNDHVHMPSLLSSGNQLVEFNREYSPVGEPTKKAGAEIQASGEAIYVDDIPSPKDCLHGAFIYSTRPLARIKDIQFKSPPELYGVVRVISIDDIPERGENLGSKTMFGTEHLLEEVYMDLPVDFYNDVDKGKACRLKKPLYGLEQSPRAWFDRFRSALVVFDYTQTKSDHILFVKKRGSLVSVLVVYVDDIIVTGNDLSEIDTLKKNLHKEFDIKDLGELKYFIGIEVVRSKHGIFMSQRKYVLDLLQEAGKLRIRAADTPIDQNHRINDSEGELVKDIKLGSQYHFYMETQTALAVPEEDNCMVVYSSVQCPQITQIVVARCLGVPCHNVRVITRRVGGGFGGKAMKAMPVATACALAAHKLQRPVRIYLNRKTDMIMAGGRHPMKINFSVGFKSSGKITALHLDILINAGISADISPILPLNILGALKKYNWGSLSFDIKICKTNHSSKTAMRAPGDVQGSFIAEAIIEHVASTLSLEVNTVRSKNLHTFESLKLFYDSSAGEALEYTLPSILDKLSASSKFHQRDAEIRQYNSCSKWRKRGISMVPILYEVSLRPTPGKVSVLNDGSIVVEVGGIELGQGLWTKVKQMTAFALSPVKCDTSGDLLERVRVIQADTLSLVQGGMTAGSTTSEASCEVVRICCNELVERLTPLKERLQEKMGPISWNMLILQANLQAVNLSASAYYVPEVTPMRYLNYGAAVSEVEVDLLTGATSILQTDIIYDCGQSLNPAVDMGQIEGAFVQGIGFFMLEEYLSNSDGLVVSEGTWTYKIPTIDTIPKQFNVEILNSGHHQKHVLSSKASGEPPLLLAVSVHCATRAAIREARKDHFKWCSSDGSHLTFQLDVPATMPVVKELCGLDNVERYLQSLLSHK</sequence>
<dbReference type="SUPFAM" id="SSF56003">
    <property type="entry name" value="Molybdenum cofactor-binding domain"/>
    <property type="match status" value="1"/>
</dbReference>
<feature type="binding site" evidence="16">
    <location>
        <begin position="352"/>
        <end position="356"/>
    </location>
    <ligand>
        <name>FAD</name>
        <dbReference type="ChEBI" id="CHEBI:57692"/>
    </ligand>
</feature>
<dbReference type="FunCoup" id="A0A1U8AUZ4">
    <property type="interactions" value="108"/>
</dbReference>
<dbReference type="FunFam" id="3.30.365.10:FF:000001">
    <property type="entry name" value="Xanthine dehydrogenase oxidase"/>
    <property type="match status" value="1"/>
</dbReference>
<evidence type="ECO:0000256" key="8">
    <source>
        <dbReference type="ARBA" id="ARBA00022865"/>
    </source>
</evidence>
<dbReference type="InterPro" id="IPR012675">
    <property type="entry name" value="Beta-grasp_dom_sf"/>
</dbReference>
<dbReference type="eggNOG" id="KOG0017">
    <property type="taxonomic scope" value="Eukaryota"/>
</dbReference>
<dbReference type="InterPro" id="IPR002888">
    <property type="entry name" value="2Fe-2S-bd"/>
</dbReference>
<dbReference type="InterPro" id="IPR016169">
    <property type="entry name" value="FAD-bd_PCMH_sub2"/>
</dbReference>
<keyword evidence="12" id="KW-0520">NAD</keyword>
<comment type="cofactor">
    <cofactor evidence="1 16">
        <name>FAD</name>
        <dbReference type="ChEBI" id="CHEBI:57692"/>
    </cofactor>
</comment>
<dbReference type="OMA" id="LTATNCY"/>
<feature type="binding site" evidence="17">
    <location>
        <position position="77"/>
    </location>
    <ligand>
        <name>[2Fe-2S] cluster</name>
        <dbReference type="ChEBI" id="CHEBI:190135"/>
        <label>1</label>
    </ligand>
</feature>
<dbReference type="Pfam" id="PF20256">
    <property type="entry name" value="MoCoBD_2"/>
    <property type="match status" value="1"/>
</dbReference>
<dbReference type="Pfam" id="PF00941">
    <property type="entry name" value="FAD_binding_5"/>
    <property type="match status" value="1"/>
</dbReference>
<dbReference type="Pfam" id="PF07727">
    <property type="entry name" value="RVT_2"/>
    <property type="match status" value="1"/>
</dbReference>
<feature type="binding site" evidence="17">
    <location>
        <position position="52"/>
    </location>
    <ligand>
        <name>[2Fe-2S] cluster</name>
        <dbReference type="ChEBI" id="CHEBI:190135"/>
        <label>1</label>
    </ligand>
</feature>
<dbReference type="Gene3D" id="3.10.20.30">
    <property type="match status" value="1"/>
</dbReference>
<evidence type="ECO:0000259" key="18">
    <source>
        <dbReference type="PROSITE" id="PS51085"/>
    </source>
</evidence>
<dbReference type="GO" id="GO:0051537">
    <property type="term" value="F:2 iron, 2 sulfur cluster binding"/>
    <property type="evidence" value="ECO:0007669"/>
    <property type="project" value="UniProtKB-KW"/>
</dbReference>
<dbReference type="GO" id="GO:0009851">
    <property type="term" value="P:auxin biosynthetic process"/>
    <property type="evidence" value="ECO:0007669"/>
    <property type="project" value="UniProtKB-KW"/>
</dbReference>
<feature type="binding site" evidence="17">
    <location>
        <position position="120"/>
    </location>
    <ligand>
        <name>[2Fe-2S] cluster</name>
        <dbReference type="ChEBI" id="CHEBI:190135"/>
        <label>2</label>
    </ligand>
</feature>
<feature type="binding site" evidence="17">
    <location>
        <position position="47"/>
    </location>
    <ligand>
        <name>[2Fe-2S] cluster</name>
        <dbReference type="ChEBI" id="CHEBI:190135"/>
        <label>1</label>
    </ligand>
</feature>
<dbReference type="SUPFAM" id="SSF56672">
    <property type="entry name" value="DNA/RNA polymerases"/>
    <property type="match status" value="1"/>
</dbReference>
<evidence type="ECO:0000256" key="1">
    <source>
        <dbReference type="ARBA" id="ARBA00001974"/>
    </source>
</evidence>
<dbReference type="GO" id="GO:0004031">
    <property type="term" value="F:aldehyde oxidase activity"/>
    <property type="evidence" value="ECO:0007669"/>
    <property type="project" value="UniProtKB-ARBA"/>
</dbReference>
<dbReference type="InterPro" id="IPR037165">
    <property type="entry name" value="AldOxase/xan_DH_Mopterin-bd_sf"/>
</dbReference>
<dbReference type="Gene3D" id="3.90.1170.50">
    <property type="entry name" value="Aldehyde oxidase/xanthine dehydrogenase, a/b hammerhead"/>
    <property type="match status" value="1"/>
</dbReference>
<keyword evidence="10 17" id="KW-0408">Iron</keyword>
<dbReference type="PROSITE" id="PS51085">
    <property type="entry name" value="2FE2S_FER_2"/>
    <property type="match status" value="1"/>
</dbReference>
<evidence type="ECO:0000256" key="9">
    <source>
        <dbReference type="ARBA" id="ARBA00023002"/>
    </source>
</evidence>
<keyword evidence="4" id="KW-0285">Flavoprotein</keyword>
<dbReference type="SUPFAM" id="SSF56176">
    <property type="entry name" value="FAD-binding/transporter-associated domain-like"/>
    <property type="match status" value="1"/>
</dbReference>
<evidence type="ECO:0000256" key="14">
    <source>
        <dbReference type="ARBA" id="ARBA00034078"/>
    </source>
</evidence>
<evidence type="ECO:0000313" key="21">
    <source>
        <dbReference type="RefSeq" id="XP_010266755.1"/>
    </source>
</evidence>
<dbReference type="Pfam" id="PF02738">
    <property type="entry name" value="MoCoBD_1"/>
    <property type="match status" value="1"/>
</dbReference>
<dbReference type="GO" id="GO:0071949">
    <property type="term" value="F:FAD binding"/>
    <property type="evidence" value="ECO:0007669"/>
    <property type="project" value="InterPro"/>
</dbReference>
<dbReference type="InterPro" id="IPR016208">
    <property type="entry name" value="Ald_Oxase/xanthine_DH-like"/>
</dbReference>
<dbReference type="SUPFAM" id="SSF54292">
    <property type="entry name" value="2Fe-2S ferredoxin-like"/>
    <property type="match status" value="1"/>
</dbReference>
<feature type="active site" description="Proton acceptor" evidence="15">
    <location>
        <position position="1373"/>
    </location>
</feature>